<dbReference type="OrthoDB" id="4369470at2759"/>
<keyword evidence="2" id="KW-1185">Reference proteome</keyword>
<gene>
    <name evidence="1" type="ORF">N7517_001012</name>
</gene>
<dbReference type="GeneID" id="81457925"/>
<dbReference type="Proteomes" id="UP001147752">
    <property type="component" value="Unassembled WGS sequence"/>
</dbReference>
<dbReference type="EMBL" id="JAPZBT010000001">
    <property type="protein sequence ID" value="KAJ5383101.1"/>
    <property type="molecule type" value="Genomic_DNA"/>
</dbReference>
<evidence type="ECO:0000313" key="2">
    <source>
        <dbReference type="Proteomes" id="UP001147752"/>
    </source>
</evidence>
<reference evidence="1" key="1">
    <citation type="submission" date="2022-12" db="EMBL/GenBank/DDBJ databases">
        <authorList>
            <person name="Petersen C."/>
        </authorList>
    </citation>
    <scope>NUCLEOTIDE SEQUENCE</scope>
    <source>
        <strain evidence="1">IBT 3081</strain>
    </source>
</reference>
<evidence type="ECO:0000313" key="1">
    <source>
        <dbReference type="EMBL" id="KAJ5383101.1"/>
    </source>
</evidence>
<comment type="caution">
    <text evidence="1">The sequence shown here is derived from an EMBL/GenBank/DDBJ whole genome shotgun (WGS) entry which is preliminary data.</text>
</comment>
<organism evidence="1 2">
    <name type="scientific">Penicillium concentricum</name>
    <dbReference type="NCBI Taxonomy" id="293559"/>
    <lineage>
        <taxon>Eukaryota</taxon>
        <taxon>Fungi</taxon>
        <taxon>Dikarya</taxon>
        <taxon>Ascomycota</taxon>
        <taxon>Pezizomycotina</taxon>
        <taxon>Eurotiomycetes</taxon>
        <taxon>Eurotiomycetidae</taxon>
        <taxon>Eurotiales</taxon>
        <taxon>Aspergillaceae</taxon>
        <taxon>Penicillium</taxon>
    </lineage>
</organism>
<proteinExistence type="predicted"/>
<accession>A0A9W9SR17</accession>
<name>A0A9W9SR17_9EURO</name>
<reference evidence="1" key="2">
    <citation type="journal article" date="2023" name="IMA Fungus">
        <title>Comparative genomic study of the Penicillium genus elucidates a diverse pangenome and 15 lateral gene transfer events.</title>
        <authorList>
            <person name="Petersen C."/>
            <person name="Sorensen T."/>
            <person name="Nielsen M.R."/>
            <person name="Sondergaard T.E."/>
            <person name="Sorensen J.L."/>
            <person name="Fitzpatrick D.A."/>
            <person name="Frisvad J.C."/>
            <person name="Nielsen K.L."/>
        </authorList>
    </citation>
    <scope>NUCLEOTIDE SEQUENCE</scope>
    <source>
        <strain evidence="1">IBT 3081</strain>
    </source>
</reference>
<sequence>MATDSISIQYGFSGDDQEWVPPPRGVKLSDEGVYMASKTMSAVERADTFAVDIDRNGHV</sequence>
<dbReference type="RefSeq" id="XP_056582877.1">
    <property type="nucleotide sequence ID" value="XM_056718742.1"/>
</dbReference>
<protein>
    <submittedName>
        <fullName evidence="1">Uncharacterized protein</fullName>
    </submittedName>
</protein>
<dbReference type="AlphaFoldDB" id="A0A9W9SR17"/>